<protein>
    <submittedName>
        <fullName evidence="1">Amidohydrolase</fullName>
    </submittedName>
</protein>
<sequence>MRRMLMVAAVLLAWPALAQNPAPDLVLTGGKVFTADDARPFVEALAIRGDRIVAVGSSAEISRLAGLRTRRVNLRGRTVVPGFNDAHDHLPHGNATGYAFRFDAPLEPGPSARQILDSLRVLVKQLPSGTWLWGEIGLTGLLDANLRREVLDQVAPRHPVMLAPPWGHGAILNSKALQLMGIDDQAPDPIGGHFERVPGSQKVSGMLSEYAKWNAQRTFDGQQPNEVWVALMQQYGAEALRYGITSVQNMAGGLPAAQTMQVLRAAQLPLRLRVMPMPMTTTRGLLRREWVGVDPHPTPLTTVSGRKYILDATPLEGGALMRRAYPGRPGWHGQLNFPVDTVRKMLREALTSTEPLMLHVSGDSTASLVLKLMSELADDATWRTKRVRFEHGDGVAADLQPKAKALGVVVVQNPSHYINPALTNPGEKSRFVAPFRSLLAAGIPFALGSDGPVNPFLNIMFATTLADPKEALTREQAVQAYTAGSAYAEFAEKEKGTLMPGKLADLAVLSQDVFTVPTPALPATVSELTMVGGKVVYEAKPVSKR</sequence>
<dbReference type="PANTHER" id="PTHR22642:SF2">
    <property type="entry name" value="PROTEIN LONG AFTER FAR-RED 3"/>
    <property type="match status" value="1"/>
</dbReference>
<dbReference type="InterPro" id="IPR013108">
    <property type="entry name" value="Amidohydro_3"/>
</dbReference>
<gene>
    <name evidence="1" type="ORF">F0P96_20220</name>
</gene>
<dbReference type="Proteomes" id="UP000326380">
    <property type="component" value="Unassembled WGS sequence"/>
</dbReference>
<dbReference type="GO" id="GO:0016810">
    <property type="term" value="F:hydrolase activity, acting on carbon-nitrogen (but not peptide) bonds"/>
    <property type="evidence" value="ECO:0007669"/>
    <property type="project" value="InterPro"/>
</dbReference>
<dbReference type="SUPFAM" id="SSF51338">
    <property type="entry name" value="Composite domain of metallo-dependent hydrolases"/>
    <property type="match status" value="1"/>
</dbReference>
<organism evidence="1 2">
    <name type="scientific">Hymenobacter busanensis</name>
    <dbReference type="NCBI Taxonomy" id="2607656"/>
    <lineage>
        <taxon>Bacteria</taxon>
        <taxon>Pseudomonadati</taxon>
        <taxon>Bacteroidota</taxon>
        <taxon>Cytophagia</taxon>
        <taxon>Cytophagales</taxon>
        <taxon>Hymenobacteraceae</taxon>
        <taxon>Hymenobacter</taxon>
    </lineage>
</organism>
<name>A0A7L4ZXB4_9BACT</name>
<dbReference type="AlphaFoldDB" id="A0A7L4ZXB4"/>
<evidence type="ECO:0000313" key="2">
    <source>
        <dbReference type="Proteomes" id="UP000326380"/>
    </source>
</evidence>
<dbReference type="Gene3D" id="3.20.20.140">
    <property type="entry name" value="Metal-dependent hydrolases"/>
    <property type="match status" value="1"/>
</dbReference>
<dbReference type="Pfam" id="PF07969">
    <property type="entry name" value="Amidohydro_3"/>
    <property type="match status" value="1"/>
</dbReference>
<evidence type="ECO:0000313" key="1">
    <source>
        <dbReference type="EMBL" id="KAA9325329.1"/>
    </source>
</evidence>
<keyword evidence="2" id="KW-1185">Reference proteome</keyword>
<comment type="caution">
    <text evidence="1">The sequence shown here is derived from an EMBL/GenBank/DDBJ whole genome shotgun (WGS) entry which is preliminary data.</text>
</comment>
<dbReference type="RefSeq" id="WP_151080812.1">
    <property type="nucleotide sequence ID" value="NZ_CP047647.1"/>
</dbReference>
<proteinExistence type="predicted"/>
<dbReference type="Gene3D" id="2.30.40.10">
    <property type="entry name" value="Urease, subunit C, domain 1"/>
    <property type="match status" value="1"/>
</dbReference>
<dbReference type="EMBL" id="VTWU01000010">
    <property type="protein sequence ID" value="KAA9325329.1"/>
    <property type="molecule type" value="Genomic_DNA"/>
</dbReference>
<dbReference type="PANTHER" id="PTHR22642">
    <property type="entry name" value="IMIDAZOLONEPROPIONASE"/>
    <property type="match status" value="1"/>
</dbReference>
<dbReference type="Gene3D" id="3.10.310.70">
    <property type="match status" value="1"/>
</dbReference>
<dbReference type="InterPro" id="IPR032466">
    <property type="entry name" value="Metal_Hydrolase"/>
</dbReference>
<dbReference type="SUPFAM" id="SSF51556">
    <property type="entry name" value="Metallo-dependent hydrolases"/>
    <property type="match status" value="1"/>
</dbReference>
<reference evidence="1 2" key="1">
    <citation type="submission" date="2019-09" db="EMBL/GenBank/DDBJ databases">
        <title>Genome sequence of Hymenobacter sp. M3.</title>
        <authorList>
            <person name="Srinivasan S."/>
        </authorList>
    </citation>
    <scope>NUCLEOTIDE SEQUENCE [LARGE SCALE GENOMIC DNA]</scope>
    <source>
        <strain evidence="1 2">M3</strain>
    </source>
</reference>
<dbReference type="InterPro" id="IPR011059">
    <property type="entry name" value="Metal-dep_hydrolase_composite"/>
</dbReference>
<accession>A0A7L4ZXB4</accession>